<keyword evidence="3" id="KW-0378">Hydrolase</keyword>
<dbReference type="Gene3D" id="3.60.10.10">
    <property type="entry name" value="Endonuclease/exonuclease/phosphatase"/>
    <property type="match status" value="1"/>
</dbReference>
<dbReference type="AlphaFoldDB" id="A0A0G3G4R2"/>
<dbReference type="InterPro" id="IPR005135">
    <property type="entry name" value="Endo/exonuclease/phosphatase"/>
</dbReference>
<organism evidence="3 4">
    <name type="scientific">Thioalkalivibrio versutus</name>
    <dbReference type="NCBI Taxonomy" id="106634"/>
    <lineage>
        <taxon>Bacteria</taxon>
        <taxon>Pseudomonadati</taxon>
        <taxon>Pseudomonadota</taxon>
        <taxon>Gammaproteobacteria</taxon>
        <taxon>Chromatiales</taxon>
        <taxon>Ectothiorhodospiraceae</taxon>
        <taxon>Thioalkalivibrio</taxon>
    </lineage>
</organism>
<sequence length="293" mass="32961">MTSIASGHDRTAPTGPEGATQPEASTPERLGYHHEQGSQRLRLLSFNAQVGIHSSRLHHYLTNSWKHVLPYGGRMDNLDRVARFISEFDIVGVQELDGGSLRSNFVDLASYLSERAHFPYTYNRINRDLGQFAKHSLALFSRLEPDRVQMHRLPGALPGRGAIEARYAMGDGEELVLFLLHLALGKRTRKSQLAYVAERIQDFPHAIVMGDLNCQQDSEELRQLIARTGLMEPMACPATYPAWDPRLVFDHILLTPDLHVSDVRVYNVALSDHLPVGIEIELPQRQALHDPAH</sequence>
<dbReference type="STRING" id="106634.TVD_13060"/>
<dbReference type="OrthoDB" id="5293344at2"/>
<proteinExistence type="predicted"/>
<dbReference type="GO" id="GO:0016020">
    <property type="term" value="C:membrane"/>
    <property type="evidence" value="ECO:0007669"/>
    <property type="project" value="GOC"/>
</dbReference>
<evidence type="ECO:0000313" key="3">
    <source>
        <dbReference type="EMBL" id="AKJ96230.1"/>
    </source>
</evidence>
<evidence type="ECO:0000313" key="4">
    <source>
        <dbReference type="Proteomes" id="UP000064201"/>
    </source>
</evidence>
<accession>A0A0G3G4R2</accession>
<protein>
    <submittedName>
        <fullName evidence="3">Endonuclease</fullName>
    </submittedName>
</protein>
<keyword evidence="3" id="KW-0540">Nuclease</keyword>
<evidence type="ECO:0000259" key="2">
    <source>
        <dbReference type="Pfam" id="PF03372"/>
    </source>
</evidence>
<dbReference type="RefSeq" id="WP_018950922.1">
    <property type="nucleotide sequence ID" value="NZ_CP011367.1"/>
</dbReference>
<dbReference type="EMBL" id="CP011367">
    <property type="protein sequence ID" value="AKJ96230.1"/>
    <property type="molecule type" value="Genomic_DNA"/>
</dbReference>
<evidence type="ECO:0000256" key="1">
    <source>
        <dbReference type="SAM" id="MobiDB-lite"/>
    </source>
</evidence>
<feature type="domain" description="Endonuclease/exonuclease/phosphatase" evidence="2">
    <location>
        <begin position="45"/>
        <end position="273"/>
    </location>
</feature>
<dbReference type="InterPro" id="IPR051916">
    <property type="entry name" value="GPI-anchor_lipid_remodeler"/>
</dbReference>
<dbReference type="PANTHER" id="PTHR14859:SF15">
    <property type="entry name" value="ENDONUCLEASE_EXONUCLEASE_PHOSPHATASE DOMAIN-CONTAINING PROTEIN"/>
    <property type="match status" value="1"/>
</dbReference>
<dbReference type="GO" id="GO:0006506">
    <property type="term" value="P:GPI anchor biosynthetic process"/>
    <property type="evidence" value="ECO:0007669"/>
    <property type="project" value="TreeGrafter"/>
</dbReference>
<dbReference type="Pfam" id="PF03372">
    <property type="entry name" value="Exo_endo_phos"/>
    <property type="match status" value="1"/>
</dbReference>
<keyword evidence="4" id="KW-1185">Reference proteome</keyword>
<dbReference type="PANTHER" id="PTHR14859">
    <property type="entry name" value="CALCOFLUOR WHITE HYPERSENSITIVE PROTEIN PRECURSOR"/>
    <property type="match status" value="1"/>
</dbReference>
<keyword evidence="3" id="KW-0255">Endonuclease</keyword>
<gene>
    <name evidence="3" type="ORF">TVD_13060</name>
</gene>
<reference evidence="3 4" key="1">
    <citation type="submission" date="2015-04" db="EMBL/GenBank/DDBJ databases">
        <title>Complete Sequence for the Genome of the Thioalkalivibrio versutus D301.</title>
        <authorList>
            <person name="Mu T."/>
            <person name="Zhou J."/>
            <person name="Xu X."/>
        </authorList>
    </citation>
    <scope>NUCLEOTIDE SEQUENCE [LARGE SCALE GENOMIC DNA]</scope>
    <source>
        <strain evidence="3 4">D301</strain>
    </source>
</reference>
<dbReference type="KEGG" id="tvr:TVD_13060"/>
<dbReference type="InterPro" id="IPR036691">
    <property type="entry name" value="Endo/exonu/phosph_ase_sf"/>
</dbReference>
<dbReference type="GO" id="GO:0004519">
    <property type="term" value="F:endonuclease activity"/>
    <property type="evidence" value="ECO:0007669"/>
    <property type="project" value="UniProtKB-KW"/>
</dbReference>
<dbReference type="Proteomes" id="UP000064201">
    <property type="component" value="Chromosome"/>
</dbReference>
<dbReference type="PATRIC" id="fig|106634.4.peg.2663"/>
<name>A0A0G3G4R2_9GAMM</name>
<dbReference type="SUPFAM" id="SSF56219">
    <property type="entry name" value="DNase I-like"/>
    <property type="match status" value="1"/>
</dbReference>
<feature type="region of interest" description="Disordered" evidence="1">
    <location>
        <begin position="1"/>
        <end position="34"/>
    </location>
</feature>